<keyword evidence="3" id="KW-1133">Transmembrane helix</keyword>
<dbReference type="InterPro" id="IPR035914">
    <property type="entry name" value="Sperma_CUB_dom_sf"/>
</dbReference>
<evidence type="ECO:0000256" key="4">
    <source>
        <dbReference type="SAM" id="SignalP"/>
    </source>
</evidence>
<comment type="caution">
    <text evidence="2">Lacks conserved residue(s) required for the propagation of feature annotation.</text>
</comment>
<dbReference type="InterPro" id="IPR000859">
    <property type="entry name" value="CUB_dom"/>
</dbReference>
<accession>A0AAV3Y081</accession>
<dbReference type="SUPFAM" id="SSF49854">
    <property type="entry name" value="Spermadhesin, CUB domain"/>
    <property type="match status" value="1"/>
</dbReference>
<dbReference type="Gene3D" id="2.60.120.290">
    <property type="entry name" value="Spermadhesin, CUB domain"/>
    <property type="match status" value="1"/>
</dbReference>
<proteinExistence type="predicted"/>
<feature type="domain" description="CUB" evidence="5">
    <location>
        <begin position="33"/>
        <end position="170"/>
    </location>
</feature>
<keyword evidence="1" id="KW-1015">Disulfide bond</keyword>
<feature type="chain" id="PRO_5043921068" description="CUB domain-containing protein" evidence="4">
    <location>
        <begin position="24"/>
        <end position="344"/>
    </location>
</feature>
<dbReference type="Proteomes" id="UP000735302">
    <property type="component" value="Unassembled WGS sequence"/>
</dbReference>
<evidence type="ECO:0000313" key="7">
    <source>
        <dbReference type="Proteomes" id="UP000735302"/>
    </source>
</evidence>
<protein>
    <recommendedName>
        <fullName evidence="5">CUB domain-containing protein</fullName>
    </recommendedName>
</protein>
<dbReference type="EMBL" id="BLXT01000273">
    <property type="protein sequence ID" value="GFN75501.1"/>
    <property type="molecule type" value="Genomic_DNA"/>
</dbReference>
<feature type="transmembrane region" description="Helical" evidence="3">
    <location>
        <begin position="325"/>
        <end position="343"/>
    </location>
</feature>
<keyword evidence="3" id="KW-0812">Transmembrane</keyword>
<reference evidence="6 7" key="1">
    <citation type="journal article" date="2021" name="Elife">
        <title>Chloroplast acquisition without the gene transfer in kleptoplastic sea slugs, Plakobranchus ocellatus.</title>
        <authorList>
            <person name="Maeda T."/>
            <person name="Takahashi S."/>
            <person name="Yoshida T."/>
            <person name="Shimamura S."/>
            <person name="Takaki Y."/>
            <person name="Nagai Y."/>
            <person name="Toyoda A."/>
            <person name="Suzuki Y."/>
            <person name="Arimoto A."/>
            <person name="Ishii H."/>
            <person name="Satoh N."/>
            <person name="Nishiyama T."/>
            <person name="Hasebe M."/>
            <person name="Maruyama T."/>
            <person name="Minagawa J."/>
            <person name="Obokata J."/>
            <person name="Shigenobu S."/>
        </authorList>
    </citation>
    <scope>NUCLEOTIDE SEQUENCE [LARGE SCALE GENOMIC DNA]</scope>
</reference>
<evidence type="ECO:0000256" key="1">
    <source>
        <dbReference type="ARBA" id="ARBA00023157"/>
    </source>
</evidence>
<keyword evidence="4" id="KW-0732">Signal</keyword>
<evidence type="ECO:0000313" key="6">
    <source>
        <dbReference type="EMBL" id="GFN75501.1"/>
    </source>
</evidence>
<evidence type="ECO:0000256" key="2">
    <source>
        <dbReference type="PROSITE-ProRule" id="PRU00059"/>
    </source>
</evidence>
<dbReference type="Pfam" id="PF00431">
    <property type="entry name" value="CUB"/>
    <property type="match status" value="1"/>
</dbReference>
<keyword evidence="7" id="KW-1185">Reference proteome</keyword>
<organism evidence="6 7">
    <name type="scientific">Plakobranchus ocellatus</name>
    <dbReference type="NCBI Taxonomy" id="259542"/>
    <lineage>
        <taxon>Eukaryota</taxon>
        <taxon>Metazoa</taxon>
        <taxon>Spiralia</taxon>
        <taxon>Lophotrochozoa</taxon>
        <taxon>Mollusca</taxon>
        <taxon>Gastropoda</taxon>
        <taxon>Heterobranchia</taxon>
        <taxon>Euthyneura</taxon>
        <taxon>Panpulmonata</taxon>
        <taxon>Sacoglossa</taxon>
        <taxon>Placobranchoidea</taxon>
        <taxon>Plakobranchidae</taxon>
        <taxon>Plakobranchus</taxon>
    </lineage>
</organism>
<keyword evidence="3" id="KW-0472">Membrane</keyword>
<name>A0AAV3Y081_9GAST</name>
<evidence type="ECO:0000259" key="5">
    <source>
        <dbReference type="PROSITE" id="PS01180"/>
    </source>
</evidence>
<dbReference type="CDD" id="cd00041">
    <property type="entry name" value="CUB"/>
    <property type="match status" value="1"/>
</dbReference>
<evidence type="ECO:0000256" key="3">
    <source>
        <dbReference type="SAM" id="Phobius"/>
    </source>
</evidence>
<comment type="caution">
    <text evidence="6">The sequence shown here is derived from an EMBL/GenBank/DDBJ whole genome shotgun (WGS) entry which is preliminary data.</text>
</comment>
<sequence>MAAISYLCSVISLFFMLLHGLRGNFVMQHTSHCGNYQHPKEERILDKDELTIYSHDGNNYYGPNKDCILTLIGKTYHQWEVTLSKLDVDKDQDDCREESPPCCNDYLKMFNSYRVDNARLFPGIPWRGLCGNKLPRVTSFVSTQNYITIQFNANPVADFMSGFVMRLRQYPRRNSGVQQGYFGGWNDGTLSQLQIDWSAQEQIPADYRPAENPTFDYEPNGISCYECKGCKRDFFESSDIGVTTREGCYICTKEWLQGNAQADRQCLSRRLYEEKLLTLQDTSGGSAVRDYRGCKTFLRGVEGTLYINMCVCDSNKCNKGHTLKVNISMFTLVAVCVYLMLYVL</sequence>
<feature type="signal peptide" evidence="4">
    <location>
        <begin position="1"/>
        <end position="23"/>
    </location>
</feature>
<dbReference type="PROSITE" id="PS01180">
    <property type="entry name" value="CUB"/>
    <property type="match status" value="1"/>
</dbReference>
<gene>
    <name evidence="6" type="ORF">PoB_000200700</name>
</gene>
<dbReference type="AlphaFoldDB" id="A0AAV3Y081"/>